<dbReference type="GO" id="GO:0004311">
    <property type="term" value="F:geranylgeranyl diphosphate synthase activity"/>
    <property type="evidence" value="ECO:0007669"/>
    <property type="project" value="InterPro"/>
</dbReference>
<dbReference type="SFLD" id="SFLDS00005">
    <property type="entry name" value="Isoprenoid_Synthase_Type_I"/>
    <property type="match status" value="1"/>
</dbReference>
<gene>
    <name evidence="1" type="ORF">OTERR_11850</name>
</gene>
<dbReference type="AlphaFoldDB" id="A0A5C1E6W0"/>
<accession>A0A5C1E6W0</accession>
<dbReference type="InterPro" id="IPR033904">
    <property type="entry name" value="Trans_IPPS_HH"/>
</dbReference>
<dbReference type="Pfam" id="PF00494">
    <property type="entry name" value="SQS_PSY"/>
    <property type="match status" value="1"/>
</dbReference>
<evidence type="ECO:0000313" key="1">
    <source>
        <dbReference type="EMBL" id="QEL64661.1"/>
    </source>
</evidence>
<sequence>MPVDHYENFPVASLLVPRRLRQPIEAIYRFARYADDVADEGDAPAAPRLAELQRLDATLTQMAQCGPPPDDLEPIFTPLAAAVAAHHLPLQPFRDLLSAFAQDVVTPRYADYASLLDYCRRSANPVGRLVLHLFGRTEPAHLAQSDAICTALQLTNFWQDVGIDWQKNRYGETTGRIYLPQEDMARFSVTEADLARGVADERFRALLAFEVERTRALFDAGRPLLGALSGRLKWEIALTLAGGERILDKIQANSYDVFARRPTLGAGDWFRLLASALLR</sequence>
<dbReference type="CDD" id="cd00683">
    <property type="entry name" value="Trans_IPPS_HH"/>
    <property type="match status" value="1"/>
</dbReference>
<dbReference type="KEGG" id="otr:OTERR_11850"/>
<dbReference type="InterPro" id="IPR044843">
    <property type="entry name" value="Trans_IPPS_bact-type"/>
</dbReference>
<dbReference type="InterPro" id="IPR008949">
    <property type="entry name" value="Isoprenoid_synthase_dom_sf"/>
</dbReference>
<dbReference type="RefSeq" id="WP_149425145.1">
    <property type="nucleotide sequence ID" value="NZ_CP022579.1"/>
</dbReference>
<dbReference type="InterPro" id="IPR017827">
    <property type="entry name" value="HSQ_synthase_HpnC"/>
</dbReference>
<dbReference type="SFLD" id="SFLDG01212">
    <property type="entry name" value="Phytoene_synthase_like"/>
    <property type="match status" value="1"/>
</dbReference>
<dbReference type="PANTHER" id="PTHR31480">
    <property type="entry name" value="BIFUNCTIONAL LYCOPENE CYCLASE/PHYTOENE SYNTHASE"/>
    <property type="match status" value="1"/>
</dbReference>
<name>A0A5C1E6W0_9RHOO</name>
<dbReference type="InterPro" id="IPR002060">
    <property type="entry name" value="Squ/phyt_synthse"/>
</dbReference>
<dbReference type="GO" id="GO:0016114">
    <property type="term" value="P:terpenoid biosynthetic process"/>
    <property type="evidence" value="ECO:0007669"/>
    <property type="project" value="UniProtKB-ARBA"/>
</dbReference>
<keyword evidence="2" id="KW-1185">Reference proteome</keyword>
<dbReference type="SUPFAM" id="SSF48576">
    <property type="entry name" value="Terpenoid synthases"/>
    <property type="match status" value="1"/>
</dbReference>
<dbReference type="SFLD" id="SFLDG01018">
    <property type="entry name" value="Squalene/Phytoene_Synthase_Lik"/>
    <property type="match status" value="1"/>
</dbReference>
<dbReference type="Proteomes" id="UP000323671">
    <property type="component" value="Chromosome"/>
</dbReference>
<evidence type="ECO:0000313" key="2">
    <source>
        <dbReference type="Proteomes" id="UP000323671"/>
    </source>
</evidence>
<dbReference type="GO" id="GO:0051996">
    <property type="term" value="F:squalene synthase [NAD(P)H] activity"/>
    <property type="evidence" value="ECO:0007669"/>
    <property type="project" value="InterPro"/>
</dbReference>
<dbReference type="EMBL" id="CP022579">
    <property type="protein sequence ID" value="QEL64661.1"/>
    <property type="molecule type" value="Genomic_DNA"/>
</dbReference>
<dbReference type="Gene3D" id="1.10.600.10">
    <property type="entry name" value="Farnesyl Diphosphate Synthase"/>
    <property type="match status" value="1"/>
</dbReference>
<protein>
    <submittedName>
        <fullName evidence="1">Terpenoid synthase-related protein</fullName>
    </submittedName>
</protein>
<proteinExistence type="predicted"/>
<reference evidence="1 2" key="1">
    <citation type="submission" date="2017-07" db="EMBL/GenBank/DDBJ databases">
        <title>Complete genome sequence of Oryzomicrobium terrae TPP412.</title>
        <authorList>
            <person name="Chiu L.-W."/>
            <person name="Lo K.-J."/>
            <person name="Tsai Y.-M."/>
            <person name="Lin S.-S."/>
            <person name="Kuo C.-H."/>
            <person name="Liu C.-T."/>
        </authorList>
    </citation>
    <scope>NUCLEOTIDE SEQUENCE [LARGE SCALE GENOMIC DNA]</scope>
    <source>
        <strain evidence="1 2">TPP412</strain>
    </source>
</reference>
<organism evidence="1 2">
    <name type="scientific">Oryzomicrobium terrae</name>
    <dbReference type="NCBI Taxonomy" id="1735038"/>
    <lineage>
        <taxon>Bacteria</taxon>
        <taxon>Pseudomonadati</taxon>
        <taxon>Pseudomonadota</taxon>
        <taxon>Betaproteobacteria</taxon>
        <taxon>Rhodocyclales</taxon>
        <taxon>Rhodocyclaceae</taxon>
        <taxon>Oryzomicrobium</taxon>
    </lineage>
</organism>
<dbReference type="NCBIfam" id="TIGR03464">
    <property type="entry name" value="HpnC"/>
    <property type="match status" value="1"/>
</dbReference>